<evidence type="ECO:0000313" key="3">
    <source>
        <dbReference type="WBParaSite" id="TREG1_127170.1"/>
    </source>
</evidence>
<dbReference type="GO" id="GO:0004439">
    <property type="term" value="F:phosphatidylinositol-4,5-bisphosphate 5-phosphatase activity"/>
    <property type="evidence" value="ECO:0007669"/>
    <property type="project" value="TreeGrafter"/>
</dbReference>
<dbReference type="InterPro" id="IPR046985">
    <property type="entry name" value="IP5"/>
</dbReference>
<dbReference type="GO" id="GO:0046856">
    <property type="term" value="P:phosphatidylinositol dephosphorylation"/>
    <property type="evidence" value="ECO:0007669"/>
    <property type="project" value="InterPro"/>
</dbReference>
<dbReference type="Gene3D" id="3.60.10.10">
    <property type="entry name" value="Endonuclease/exonuclease/phosphatase"/>
    <property type="match status" value="1"/>
</dbReference>
<dbReference type="WBParaSite" id="TREG1_127170.1">
    <property type="protein sequence ID" value="TREG1_127170.1"/>
    <property type="gene ID" value="TREG1_127170"/>
</dbReference>
<proteinExistence type="predicted"/>
<name>A0AA85J3Y0_TRIRE</name>
<reference evidence="3" key="2">
    <citation type="submission" date="2023-11" db="UniProtKB">
        <authorList>
            <consortium name="WormBaseParasite"/>
        </authorList>
    </citation>
    <scope>IDENTIFICATION</scope>
</reference>
<evidence type="ECO:0000259" key="1">
    <source>
        <dbReference type="SMART" id="SM00128"/>
    </source>
</evidence>
<dbReference type="PANTHER" id="PTHR11200">
    <property type="entry name" value="INOSITOL 5-PHOSPHATASE"/>
    <property type="match status" value="1"/>
</dbReference>
<dbReference type="PANTHER" id="PTHR11200:SF300">
    <property type="entry name" value="TYPE II INOSITOL 1,4,5-TRISPHOSPHATE 5-PHOSPHATASE"/>
    <property type="match status" value="1"/>
</dbReference>
<evidence type="ECO:0000313" key="2">
    <source>
        <dbReference type="Proteomes" id="UP000050795"/>
    </source>
</evidence>
<sequence length="787" mass="89683">MENVYVNAIQKFLDISSTNDLEQLLSINKPARRNHLILSDSPSDCSTTYSNNDQCVTAFPVYIDEYGTRTGVFASIVKNQPSNQSAIFIFTESQNLDVNQTDVILMDIFILEDVLSCKMDISDCIQLTGKRLVNTVCFGKQSVYDNFHPFTILCNNNNNEQNSTLKEDNGDVATTSELFSSDRIKNINGERLKMKPEFQSLKVTLEFFTRDDAAEFLRQIIQCFSKRTKTLSQLELTITAETSTAFFMNDLDAEDFNDDKQEDEATFEEKYSWLYKYLFSGKQGSIVLPTTPTDPSGLVTSDSGSIHTSMQDICEETFSSLHEKTSSCPVLDDIKVPIPNEYVRTKRKVSKRLIKLRRCKSSLSSSPGKSEIPSETIKLSDKKLNSYNILKTDHSRNITDSDGLTLSHHYSDPRLSSSLENKQFVEPNIYHPNIEKRLTYESRKTERITICIGTWNVNGRNVSSVNLDDWLMPPEGQPPADIYVFGLQELDLSIRGITMNKTSSSGPEDLWIQQLEQALGGLLKPPNSNIRFTDKVDTGNTFAGQWHQHTGGGYMRVRRVRLAGIMMIVYISAKLSVHLRRHEVSHQVVPTGVLNVMGNKGGVCLRLTIFNSSLCFVNCHLAAGKGKLKRRNEDFKEIVRKMSLLLPINQKNLSFPVRKSYISIHDVIFVFGDMNYRITGLHSDNVRRLIQQKRYSTLLRNDELLKQLNTKKIFQGFRESKITFAPTYKFDVNTHIYDSSEKHRIPSYCDRIIWYGRGCEPVVYRSHPKYVSSDHKPVSGYFTVEVF</sequence>
<dbReference type="Pfam" id="PF22669">
    <property type="entry name" value="Exo_endo_phos2"/>
    <property type="match status" value="1"/>
</dbReference>
<dbReference type="Proteomes" id="UP000050795">
    <property type="component" value="Unassembled WGS sequence"/>
</dbReference>
<dbReference type="InterPro" id="IPR036691">
    <property type="entry name" value="Endo/exonu/phosph_ase_sf"/>
</dbReference>
<dbReference type="AlphaFoldDB" id="A0AA85J3Y0"/>
<keyword evidence="2" id="KW-1185">Reference proteome</keyword>
<organism evidence="2 3">
    <name type="scientific">Trichobilharzia regenti</name>
    <name type="common">Nasal bird schistosome</name>
    <dbReference type="NCBI Taxonomy" id="157069"/>
    <lineage>
        <taxon>Eukaryota</taxon>
        <taxon>Metazoa</taxon>
        <taxon>Spiralia</taxon>
        <taxon>Lophotrochozoa</taxon>
        <taxon>Platyhelminthes</taxon>
        <taxon>Trematoda</taxon>
        <taxon>Digenea</taxon>
        <taxon>Strigeidida</taxon>
        <taxon>Schistosomatoidea</taxon>
        <taxon>Schistosomatidae</taxon>
        <taxon>Trichobilharzia</taxon>
    </lineage>
</organism>
<dbReference type="InterPro" id="IPR000300">
    <property type="entry name" value="IPPc"/>
</dbReference>
<reference evidence="2" key="1">
    <citation type="submission" date="2022-06" db="EMBL/GenBank/DDBJ databases">
        <authorList>
            <person name="Berger JAMES D."/>
            <person name="Berger JAMES D."/>
        </authorList>
    </citation>
    <scope>NUCLEOTIDE SEQUENCE [LARGE SCALE GENOMIC DNA]</scope>
</reference>
<dbReference type="SUPFAM" id="SSF56219">
    <property type="entry name" value="DNase I-like"/>
    <property type="match status" value="1"/>
</dbReference>
<feature type="domain" description="Inositol polyphosphate-related phosphatase" evidence="1">
    <location>
        <begin position="446"/>
        <end position="787"/>
    </location>
</feature>
<protein>
    <recommendedName>
        <fullName evidence="1">Inositol polyphosphate-related phosphatase domain-containing protein</fullName>
    </recommendedName>
</protein>
<dbReference type="SMART" id="SM00128">
    <property type="entry name" value="IPPc"/>
    <property type="match status" value="1"/>
</dbReference>
<accession>A0AA85J3Y0</accession>